<gene>
    <name evidence="2" type="ORF">CDAR_25511</name>
</gene>
<keyword evidence="3" id="KW-1185">Reference proteome</keyword>
<evidence type="ECO:0000313" key="2">
    <source>
        <dbReference type="EMBL" id="GIY50922.1"/>
    </source>
</evidence>
<dbReference type="Proteomes" id="UP001054837">
    <property type="component" value="Unassembled WGS sequence"/>
</dbReference>
<organism evidence="2 3">
    <name type="scientific">Caerostris darwini</name>
    <dbReference type="NCBI Taxonomy" id="1538125"/>
    <lineage>
        <taxon>Eukaryota</taxon>
        <taxon>Metazoa</taxon>
        <taxon>Ecdysozoa</taxon>
        <taxon>Arthropoda</taxon>
        <taxon>Chelicerata</taxon>
        <taxon>Arachnida</taxon>
        <taxon>Araneae</taxon>
        <taxon>Araneomorphae</taxon>
        <taxon>Entelegynae</taxon>
        <taxon>Araneoidea</taxon>
        <taxon>Araneidae</taxon>
        <taxon>Caerostris</taxon>
    </lineage>
</organism>
<protein>
    <submittedName>
        <fullName evidence="2">Uncharacterized protein</fullName>
    </submittedName>
</protein>
<reference evidence="2 3" key="1">
    <citation type="submission" date="2021-06" db="EMBL/GenBank/DDBJ databases">
        <title>Caerostris darwini draft genome.</title>
        <authorList>
            <person name="Kono N."/>
            <person name="Arakawa K."/>
        </authorList>
    </citation>
    <scope>NUCLEOTIDE SEQUENCE [LARGE SCALE GENOMIC DNA]</scope>
</reference>
<proteinExistence type="predicted"/>
<evidence type="ECO:0000313" key="3">
    <source>
        <dbReference type="Proteomes" id="UP001054837"/>
    </source>
</evidence>
<sequence>MKDFPQRTLSSPFMCKNITDVLRGVDMRLHNADFFVSTEKKWEKSEKETEKKKEKVGAVFPQQKERGGGEKKKKVFEMTKIFIGLALYFSERKKGPLL</sequence>
<comment type="caution">
    <text evidence="2">The sequence shown here is derived from an EMBL/GenBank/DDBJ whole genome shotgun (WGS) entry which is preliminary data.</text>
</comment>
<feature type="compositionally biased region" description="Basic and acidic residues" evidence="1">
    <location>
        <begin position="44"/>
        <end position="56"/>
    </location>
</feature>
<evidence type="ECO:0000256" key="1">
    <source>
        <dbReference type="SAM" id="MobiDB-lite"/>
    </source>
</evidence>
<feature type="region of interest" description="Disordered" evidence="1">
    <location>
        <begin position="44"/>
        <end position="71"/>
    </location>
</feature>
<name>A0AAV4TZP9_9ARAC</name>
<dbReference type="AlphaFoldDB" id="A0AAV4TZP9"/>
<accession>A0AAV4TZP9</accession>
<dbReference type="EMBL" id="BPLQ01010476">
    <property type="protein sequence ID" value="GIY50922.1"/>
    <property type="molecule type" value="Genomic_DNA"/>
</dbReference>